<sequence>VPAGTMVEFINQSDNDMWVASNMHPSHEILATFDQFQGVGKGQSYMYTFDKKGVWPYHDHINPAIEGVVAVE</sequence>
<dbReference type="AlphaFoldDB" id="A0A2M6W0W8"/>
<dbReference type="SUPFAM" id="SSF49503">
    <property type="entry name" value="Cupredoxins"/>
    <property type="match status" value="1"/>
</dbReference>
<dbReference type="Gene3D" id="2.60.40.420">
    <property type="entry name" value="Cupredoxins - blue copper proteins"/>
    <property type="match status" value="1"/>
</dbReference>
<dbReference type="InterPro" id="IPR008972">
    <property type="entry name" value="Cupredoxin"/>
</dbReference>
<dbReference type="EMBL" id="PFBZ01000137">
    <property type="protein sequence ID" value="PIT86444.1"/>
    <property type="molecule type" value="Genomic_DNA"/>
</dbReference>
<comment type="caution">
    <text evidence="1">The sequence shown here is derived from an EMBL/GenBank/DDBJ whole genome shotgun (WGS) entry which is preliminary data.</text>
</comment>
<feature type="non-terminal residue" evidence="1">
    <location>
        <position position="1"/>
    </location>
</feature>
<evidence type="ECO:0008006" key="3">
    <source>
        <dbReference type="Google" id="ProtNLM"/>
    </source>
</evidence>
<protein>
    <recommendedName>
        <fullName evidence="3">Copper oxidase</fullName>
    </recommendedName>
</protein>
<organism evidence="1 2">
    <name type="scientific">Candidatus Magasanikbacteria bacterium CG10_big_fil_rev_8_21_14_0_10_43_6</name>
    <dbReference type="NCBI Taxonomy" id="1974650"/>
    <lineage>
        <taxon>Bacteria</taxon>
        <taxon>Candidatus Magasanikiibacteriota</taxon>
    </lineage>
</organism>
<proteinExistence type="predicted"/>
<accession>A0A2M6W0W8</accession>
<evidence type="ECO:0000313" key="2">
    <source>
        <dbReference type="Proteomes" id="UP000229362"/>
    </source>
</evidence>
<evidence type="ECO:0000313" key="1">
    <source>
        <dbReference type="EMBL" id="PIT86444.1"/>
    </source>
</evidence>
<gene>
    <name evidence="1" type="ORF">COU33_03130</name>
</gene>
<name>A0A2M6W0W8_9BACT</name>
<reference evidence="2" key="1">
    <citation type="submission" date="2017-09" db="EMBL/GenBank/DDBJ databases">
        <title>Depth-based differentiation of microbial function through sediment-hosted aquifers and enrichment of novel symbionts in the deep terrestrial subsurface.</title>
        <authorList>
            <person name="Probst A.J."/>
            <person name="Ladd B."/>
            <person name="Jarett J.K."/>
            <person name="Geller-Mcgrath D.E."/>
            <person name="Sieber C.M.K."/>
            <person name="Emerson J.B."/>
            <person name="Anantharaman K."/>
            <person name="Thomas B.C."/>
            <person name="Malmstrom R."/>
            <person name="Stieglmeier M."/>
            <person name="Klingl A."/>
            <person name="Woyke T."/>
            <person name="Ryan C.M."/>
            <person name="Banfield J.F."/>
        </authorList>
    </citation>
    <scope>NUCLEOTIDE SEQUENCE [LARGE SCALE GENOMIC DNA]</scope>
</reference>
<dbReference type="Proteomes" id="UP000229362">
    <property type="component" value="Unassembled WGS sequence"/>
</dbReference>